<keyword evidence="5" id="KW-1185">Reference proteome</keyword>
<dbReference type="Pfam" id="PF00072">
    <property type="entry name" value="Response_reg"/>
    <property type="match status" value="1"/>
</dbReference>
<feature type="modified residue" description="4-aspartylphosphate" evidence="1">
    <location>
        <position position="53"/>
    </location>
</feature>
<dbReference type="AlphaFoldDB" id="A0A1M6FH42"/>
<dbReference type="GO" id="GO:0003677">
    <property type="term" value="F:DNA binding"/>
    <property type="evidence" value="ECO:0007669"/>
    <property type="project" value="InterPro"/>
</dbReference>
<evidence type="ECO:0000259" key="3">
    <source>
        <dbReference type="PROSITE" id="PS50930"/>
    </source>
</evidence>
<dbReference type="Gene3D" id="2.40.50.1020">
    <property type="entry name" value="LytTr DNA-binding domain"/>
    <property type="match status" value="1"/>
</dbReference>
<accession>A0A1M6FH42</accession>
<dbReference type="SUPFAM" id="SSF52172">
    <property type="entry name" value="CheY-like"/>
    <property type="match status" value="1"/>
</dbReference>
<protein>
    <submittedName>
        <fullName evidence="4">Two component transcriptional regulator, LytTR family</fullName>
    </submittedName>
</protein>
<dbReference type="PANTHER" id="PTHR37299">
    <property type="entry name" value="TRANSCRIPTIONAL REGULATOR-RELATED"/>
    <property type="match status" value="1"/>
</dbReference>
<evidence type="ECO:0000259" key="2">
    <source>
        <dbReference type="PROSITE" id="PS50110"/>
    </source>
</evidence>
<reference evidence="4 5" key="1">
    <citation type="submission" date="2016-11" db="EMBL/GenBank/DDBJ databases">
        <authorList>
            <person name="Jaros S."/>
            <person name="Januszkiewicz K."/>
            <person name="Wedrychowicz H."/>
        </authorList>
    </citation>
    <scope>NUCLEOTIDE SEQUENCE [LARGE SCALE GENOMIC DNA]</scope>
    <source>
        <strain evidence="4 5">DSM 22807</strain>
    </source>
</reference>
<dbReference type="Gene3D" id="3.40.50.2300">
    <property type="match status" value="1"/>
</dbReference>
<dbReference type="InterPro" id="IPR007492">
    <property type="entry name" value="LytTR_DNA-bd_dom"/>
</dbReference>
<dbReference type="PROSITE" id="PS50930">
    <property type="entry name" value="HTH_LYTTR"/>
    <property type="match status" value="1"/>
</dbReference>
<evidence type="ECO:0000256" key="1">
    <source>
        <dbReference type="PROSITE-ProRule" id="PRU00169"/>
    </source>
</evidence>
<dbReference type="InterPro" id="IPR001789">
    <property type="entry name" value="Sig_transdc_resp-reg_receiver"/>
</dbReference>
<feature type="domain" description="Response regulatory" evidence="2">
    <location>
        <begin position="3"/>
        <end position="116"/>
    </location>
</feature>
<dbReference type="OrthoDB" id="2962330at2"/>
<proteinExistence type="predicted"/>
<dbReference type="Pfam" id="PF04397">
    <property type="entry name" value="LytTR"/>
    <property type="match status" value="1"/>
</dbReference>
<dbReference type="PROSITE" id="PS50110">
    <property type="entry name" value="RESPONSE_REGULATORY"/>
    <property type="match status" value="1"/>
</dbReference>
<feature type="domain" description="HTH LytTR-type" evidence="3">
    <location>
        <begin position="124"/>
        <end position="216"/>
    </location>
</feature>
<sequence length="216" mass="24703">MPKILIVEDQVLIAYHIKGILNDCNYNNVVLSHKLKDATDKLTQEKADIILLDINVEGPDTGIEWAKTNVEKEKVIFITGQNEMSTSEKALDINPVAYLTKPIKSIDLLAAIQVAKKTLEPDFVIIKDGFSEIKLQYNNILFIKSDKNYIDIQTDDKKYTVRNTLDNFYKDLNPNIFCKIHRSFVINKTKVTKKNSNSILIDNFELPLSRNCNLNL</sequence>
<dbReference type="SMART" id="SM00850">
    <property type="entry name" value="LytTR"/>
    <property type="match status" value="1"/>
</dbReference>
<dbReference type="RefSeq" id="WP_072782987.1">
    <property type="nucleotide sequence ID" value="NZ_CP045292.1"/>
</dbReference>
<dbReference type="Proteomes" id="UP000184232">
    <property type="component" value="Unassembled WGS sequence"/>
</dbReference>
<evidence type="ECO:0000313" key="5">
    <source>
        <dbReference type="Proteomes" id="UP000184232"/>
    </source>
</evidence>
<dbReference type="PANTHER" id="PTHR37299:SF1">
    <property type="entry name" value="STAGE 0 SPORULATION PROTEIN A HOMOLOG"/>
    <property type="match status" value="1"/>
</dbReference>
<name>A0A1M6FH42_9FLAO</name>
<dbReference type="InterPro" id="IPR011006">
    <property type="entry name" value="CheY-like_superfamily"/>
</dbReference>
<evidence type="ECO:0000313" key="4">
    <source>
        <dbReference type="EMBL" id="SHI97041.1"/>
    </source>
</evidence>
<dbReference type="SMART" id="SM00448">
    <property type="entry name" value="REC"/>
    <property type="match status" value="1"/>
</dbReference>
<organism evidence="4 5">
    <name type="scientific">Flavobacterium haoranii</name>
    <dbReference type="NCBI Taxonomy" id="683124"/>
    <lineage>
        <taxon>Bacteria</taxon>
        <taxon>Pseudomonadati</taxon>
        <taxon>Bacteroidota</taxon>
        <taxon>Flavobacteriia</taxon>
        <taxon>Flavobacteriales</taxon>
        <taxon>Flavobacteriaceae</taxon>
        <taxon>Flavobacterium</taxon>
    </lineage>
</organism>
<dbReference type="InterPro" id="IPR046947">
    <property type="entry name" value="LytR-like"/>
</dbReference>
<dbReference type="GO" id="GO:0000156">
    <property type="term" value="F:phosphorelay response regulator activity"/>
    <property type="evidence" value="ECO:0007669"/>
    <property type="project" value="InterPro"/>
</dbReference>
<dbReference type="EMBL" id="FQZH01000001">
    <property type="protein sequence ID" value="SHI97041.1"/>
    <property type="molecule type" value="Genomic_DNA"/>
</dbReference>
<keyword evidence="1" id="KW-0597">Phosphoprotein</keyword>
<gene>
    <name evidence="4" type="ORF">SAMN05444337_1230</name>
</gene>
<dbReference type="STRING" id="683124.SAMN05444337_1230"/>